<dbReference type="EMBL" id="CP002869">
    <property type="protein sequence ID" value="AEI45140.1"/>
    <property type="molecule type" value="Genomic_DNA"/>
</dbReference>
<feature type="region of interest" description="Disordered" evidence="1">
    <location>
        <begin position="1"/>
        <end position="20"/>
    </location>
</feature>
<accession>F8F7B5</accession>
<reference evidence="3" key="1">
    <citation type="submission" date="2011-06" db="EMBL/GenBank/DDBJ databases">
        <title>Complete genome sequence of Paenibacillus mucilaginosus KNP414.</title>
        <authorList>
            <person name="Wang J."/>
            <person name="Hu S."/>
            <person name="Hu X."/>
            <person name="Zhang B."/>
            <person name="Dong D."/>
            <person name="Zhang S."/>
            <person name="Zhao K."/>
            <person name="Wu D."/>
        </authorList>
    </citation>
    <scope>NUCLEOTIDE SEQUENCE [LARGE SCALE GENOMIC DNA]</scope>
    <source>
        <strain evidence="3">KNP414</strain>
    </source>
</reference>
<dbReference type="HOGENOM" id="CLU_2094414_0_0_9"/>
<dbReference type="PATRIC" id="fig|1036673.3.peg.6169"/>
<sequence length="116" mass="12953">MSNYTPPVGGNNNYMNNWGNPNRIDRAANQIDHIADKASFAIDMINTALLAIDSIEKELVELSNAPVPPQPTTLTSLAHRLDTNQKQVKDGLDKIKTLMAEIDRTTDHLQRNDGWK</sequence>
<evidence type="ECO:0000313" key="3">
    <source>
        <dbReference type="Proteomes" id="UP000006620"/>
    </source>
</evidence>
<dbReference type="AlphaFoldDB" id="F8F7B5"/>
<evidence type="ECO:0000313" key="2">
    <source>
        <dbReference type="EMBL" id="AEI45140.1"/>
    </source>
</evidence>
<gene>
    <name evidence="2" type="ordered locus">KNP414_06619</name>
</gene>
<proteinExistence type="predicted"/>
<name>F8F7B5_PAEMK</name>
<reference evidence="2 3" key="2">
    <citation type="journal article" date="2013" name="Genome Announc.">
        <title>Genome Sequence of Growth-Improving Paenibacillus mucilaginosus Strain KNP414.</title>
        <authorList>
            <person name="Lu J.J."/>
            <person name="Wang J.F."/>
            <person name="Hu X.F."/>
        </authorList>
    </citation>
    <scope>NUCLEOTIDE SEQUENCE [LARGE SCALE GENOMIC DNA]</scope>
    <source>
        <strain evidence="2 3">KNP414</strain>
    </source>
</reference>
<protein>
    <submittedName>
        <fullName evidence="2">Uncharacterized protein</fullName>
    </submittedName>
</protein>
<dbReference type="Proteomes" id="UP000006620">
    <property type="component" value="Chromosome"/>
</dbReference>
<dbReference type="KEGG" id="pms:KNP414_06619"/>
<organism evidence="2 3">
    <name type="scientific">Paenibacillus mucilaginosus (strain KNP414)</name>
    <dbReference type="NCBI Taxonomy" id="1036673"/>
    <lineage>
        <taxon>Bacteria</taxon>
        <taxon>Bacillati</taxon>
        <taxon>Bacillota</taxon>
        <taxon>Bacilli</taxon>
        <taxon>Bacillales</taxon>
        <taxon>Paenibacillaceae</taxon>
        <taxon>Paenibacillus</taxon>
    </lineage>
</organism>
<dbReference type="RefSeq" id="WP_013920284.1">
    <property type="nucleotide sequence ID" value="NC_015690.1"/>
</dbReference>
<evidence type="ECO:0000256" key="1">
    <source>
        <dbReference type="SAM" id="MobiDB-lite"/>
    </source>
</evidence>